<reference evidence="1 2" key="1">
    <citation type="submission" date="2016-12" db="EMBL/GenBank/DDBJ databases">
        <authorList>
            <person name="Song W.-J."/>
            <person name="Kurnit D.M."/>
        </authorList>
    </citation>
    <scope>NUCLEOTIDE SEQUENCE [LARGE SCALE GENOMIC DNA]</scope>
    <source>
        <strain evidence="1 2">DSM 12503</strain>
    </source>
</reference>
<name>A0A1M7Y9Y0_9FIRM</name>
<accession>A0A1M7Y9Y0</accession>
<dbReference type="RefSeq" id="WP_073588990.1">
    <property type="nucleotide sequence ID" value="NZ_FRFD01000006.1"/>
</dbReference>
<dbReference type="AlphaFoldDB" id="A0A1M7Y9Y0"/>
<dbReference type="OrthoDB" id="2082521at2"/>
<dbReference type="EMBL" id="FRFD01000006">
    <property type="protein sequence ID" value="SHO49417.1"/>
    <property type="molecule type" value="Genomic_DNA"/>
</dbReference>
<proteinExistence type="predicted"/>
<evidence type="ECO:0000313" key="1">
    <source>
        <dbReference type="EMBL" id="SHO49417.1"/>
    </source>
</evidence>
<dbReference type="STRING" id="1121345.SAMN02745217_02298"/>
<gene>
    <name evidence="1" type="ORF">SAMN02745217_02298</name>
</gene>
<sequence length="262" mass="29853">MAGYKRCIISFSFLFISIFFLSFGALSMNRRVIAHAGTGKADSMSFETKGEEPVIRFGEEKLSAYFGREEGELTIDGTEEIPLIEFLKGEKLSIIFHLKVPSGNSSKTLEEKEPCKVDLELSKYPVYWRLVTEKEVLGVGNYEVKSPEKFRELLPKAINGVEAEYQVLRAEKASQEILLEMGRKENCKEGKVLEDKLKLSSLPPELRLKDFGKKKGETVGKLELMADYSFRLPLLRTEEKGQYTPAIQGKLTLVIWREVYYD</sequence>
<protein>
    <submittedName>
        <fullName evidence="1">Uncharacterized protein</fullName>
    </submittedName>
</protein>
<dbReference type="Proteomes" id="UP000184612">
    <property type="component" value="Unassembled WGS sequence"/>
</dbReference>
<evidence type="ECO:0000313" key="2">
    <source>
        <dbReference type="Proteomes" id="UP000184612"/>
    </source>
</evidence>
<organism evidence="1 2">
    <name type="scientific">Anaerocolumna xylanovorans DSM 12503</name>
    <dbReference type="NCBI Taxonomy" id="1121345"/>
    <lineage>
        <taxon>Bacteria</taxon>
        <taxon>Bacillati</taxon>
        <taxon>Bacillota</taxon>
        <taxon>Clostridia</taxon>
        <taxon>Lachnospirales</taxon>
        <taxon>Lachnospiraceae</taxon>
        <taxon>Anaerocolumna</taxon>
    </lineage>
</organism>
<keyword evidence="2" id="KW-1185">Reference proteome</keyword>